<dbReference type="GO" id="GO:0005829">
    <property type="term" value="C:cytosol"/>
    <property type="evidence" value="ECO:0007669"/>
    <property type="project" value="TreeGrafter"/>
</dbReference>
<feature type="binding site" evidence="7">
    <location>
        <position position="240"/>
    </location>
    <ligand>
        <name>substrate</name>
    </ligand>
</feature>
<comment type="function">
    <text evidence="7">Catalyzes the oxidation of glucose 6-phosphate to 6-phosphogluconolactone.</text>
</comment>
<dbReference type="InterPro" id="IPR001282">
    <property type="entry name" value="G6P_DH"/>
</dbReference>
<protein>
    <recommendedName>
        <fullName evidence="7">Glucose-6-phosphate 1-dehydrogenase</fullName>
        <shortName evidence="7">G6PD</shortName>
        <ecNumber evidence="7">1.1.1.49</ecNumber>
    </recommendedName>
</protein>
<feature type="binding site" evidence="7">
    <location>
        <position position="259"/>
    </location>
    <ligand>
        <name>substrate</name>
    </ligand>
</feature>
<feature type="domain" description="Glucose-6-phosphate dehydrogenase C-terminal" evidence="10">
    <location>
        <begin position="213"/>
        <end position="507"/>
    </location>
</feature>
<dbReference type="GO" id="GO:0004345">
    <property type="term" value="F:glucose-6-phosphate dehydrogenase activity"/>
    <property type="evidence" value="ECO:0007669"/>
    <property type="project" value="UniProtKB-UniRule"/>
</dbReference>
<dbReference type="PRINTS" id="PR00079">
    <property type="entry name" value="G6PDHDRGNASE"/>
</dbReference>
<dbReference type="NCBIfam" id="TIGR00871">
    <property type="entry name" value="zwf"/>
    <property type="match status" value="1"/>
</dbReference>
<dbReference type="EMBL" id="JABEQM010000005">
    <property type="protein sequence ID" value="MBB2201471.1"/>
    <property type="molecule type" value="Genomic_DNA"/>
</dbReference>
<dbReference type="GO" id="GO:0009051">
    <property type="term" value="P:pentose-phosphate shunt, oxidative branch"/>
    <property type="evidence" value="ECO:0007669"/>
    <property type="project" value="TreeGrafter"/>
</dbReference>
<proteinExistence type="inferred from homology"/>
<evidence type="ECO:0000256" key="8">
    <source>
        <dbReference type="SAM" id="MobiDB-lite"/>
    </source>
</evidence>
<evidence type="ECO:0000256" key="1">
    <source>
        <dbReference type="ARBA" id="ARBA00004937"/>
    </source>
</evidence>
<dbReference type="Pfam" id="PF00479">
    <property type="entry name" value="G6PD_N"/>
    <property type="match status" value="1"/>
</dbReference>
<feature type="binding site" evidence="7">
    <location>
        <position position="202"/>
    </location>
    <ligand>
        <name>substrate</name>
    </ligand>
</feature>
<evidence type="ECO:0000256" key="6">
    <source>
        <dbReference type="ARBA" id="ARBA00023277"/>
    </source>
</evidence>
<dbReference type="SUPFAM" id="SSF55347">
    <property type="entry name" value="Glyceraldehyde-3-phosphate dehydrogenase-like, C-terminal domain"/>
    <property type="match status" value="1"/>
</dbReference>
<dbReference type="InterPro" id="IPR022674">
    <property type="entry name" value="G6P_DH_NAD-bd"/>
</dbReference>
<comment type="pathway">
    <text evidence="1 7">Carbohydrate degradation; pentose phosphate pathway; D-ribulose 5-phosphate from D-glucose 6-phosphate (oxidative stage): step 1/3.</text>
</comment>
<dbReference type="PROSITE" id="PS00069">
    <property type="entry name" value="G6P_DEHYDROGENASE"/>
    <property type="match status" value="1"/>
</dbReference>
<organism evidence="11 12">
    <name type="scientific">Gluconacetobacter tumulisoli</name>
    <dbReference type="NCBI Taxonomy" id="1286189"/>
    <lineage>
        <taxon>Bacteria</taxon>
        <taxon>Pseudomonadati</taxon>
        <taxon>Pseudomonadota</taxon>
        <taxon>Alphaproteobacteria</taxon>
        <taxon>Acetobacterales</taxon>
        <taxon>Acetobacteraceae</taxon>
        <taxon>Gluconacetobacter</taxon>
    </lineage>
</organism>
<evidence type="ECO:0000313" key="12">
    <source>
        <dbReference type="Proteomes" id="UP000578030"/>
    </source>
</evidence>
<dbReference type="PANTHER" id="PTHR23429:SF0">
    <property type="entry name" value="GLUCOSE-6-PHOSPHATE 1-DEHYDROGENASE"/>
    <property type="match status" value="1"/>
</dbReference>
<dbReference type="InterPro" id="IPR036291">
    <property type="entry name" value="NAD(P)-bd_dom_sf"/>
</dbReference>
<feature type="active site" description="Proton acceptor" evidence="7">
    <location>
        <position position="264"/>
    </location>
</feature>
<sequence>MDGIVASASSEIQGAGAGTQPRPAPSCTFVVFGGGGDLTKRLLVPAIYNLACAGLLDDGFSIVAVDWAELSSEILRDQFHDALQEFVARRGTSATVLRDDIWQWLDTRVTYLRGSFEEAATYDRLVERVGGGNAVFYLAVAARFFGPIVDRLGTSRLTDETEGAYRRVIVEKPFGHDLRSARELNGRLLATLRERQIYRIDHYLGKETVQNIMALRFSNGFFEPLWNRQNIDHVQITAAETVGVEKRGRFYEGTGALRDMVPNHLMQLLAMTAMEAPVSFDADAVRDEKSKVLKAIHSLTPEDVVRGQYTAGTLAGVPVRGYRDEPDVASDSRTETYVAMKLNIDNWRWAGVPFYLRTGKRLAVRKTEIAIHFRHAPYALFRDTPVERLTPNIMTIHIQPTEGVTMQFGAKIPGPTVRLGGVRMKFDYSEWFSEGPSTGYETLIYDCMTGDATLFQRADNIEAGWRAVQPVLDWCDRPEEAPLCSYAAGSAGPVEADALLVRDGRHWLGLAE</sequence>
<reference evidence="11 12" key="1">
    <citation type="submission" date="2020-04" db="EMBL/GenBank/DDBJ databases">
        <title>Description of novel Gluconacetobacter.</title>
        <authorList>
            <person name="Sombolestani A."/>
        </authorList>
    </citation>
    <scope>NUCLEOTIDE SEQUENCE [LARGE SCALE GENOMIC DNA]</scope>
    <source>
        <strain evidence="11 12">LMG 27802</strain>
    </source>
</reference>
<feature type="binding site" evidence="7">
    <location>
        <position position="172"/>
    </location>
    <ligand>
        <name>NADP(+)</name>
        <dbReference type="ChEBI" id="CHEBI:58349"/>
    </ligand>
</feature>
<comment type="catalytic activity">
    <reaction evidence="7">
        <text>D-glucose 6-phosphate + NADP(+) = 6-phospho-D-glucono-1,5-lactone + NADPH + H(+)</text>
        <dbReference type="Rhea" id="RHEA:15841"/>
        <dbReference type="ChEBI" id="CHEBI:15378"/>
        <dbReference type="ChEBI" id="CHEBI:57783"/>
        <dbReference type="ChEBI" id="CHEBI:57955"/>
        <dbReference type="ChEBI" id="CHEBI:58349"/>
        <dbReference type="ChEBI" id="CHEBI:61548"/>
        <dbReference type="EC" id="1.1.1.49"/>
    </reaction>
</comment>
<evidence type="ECO:0000259" key="10">
    <source>
        <dbReference type="Pfam" id="PF02781"/>
    </source>
</evidence>
<dbReference type="GO" id="GO:0050661">
    <property type="term" value="F:NADP binding"/>
    <property type="evidence" value="ECO:0007669"/>
    <property type="project" value="UniProtKB-UniRule"/>
</dbReference>
<dbReference type="PIRSF" id="PIRSF000110">
    <property type="entry name" value="G6PD"/>
    <property type="match status" value="1"/>
</dbReference>
<dbReference type="InterPro" id="IPR019796">
    <property type="entry name" value="G6P_DH_AS"/>
</dbReference>
<evidence type="ECO:0000256" key="7">
    <source>
        <dbReference type="HAMAP-Rule" id="MF_00966"/>
    </source>
</evidence>
<dbReference type="SUPFAM" id="SSF51735">
    <property type="entry name" value="NAD(P)-binding Rossmann-fold domains"/>
    <property type="match status" value="1"/>
</dbReference>
<accession>A0A7W4K6X2</accession>
<keyword evidence="12" id="KW-1185">Reference proteome</keyword>
<comment type="caution">
    <text evidence="7">Lacks conserved residue(s) required for the propagation of feature annotation.</text>
</comment>
<comment type="caution">
    <text evidence="11">The sequence shown here is derived from an EMBL/GenBank/DDBJ whole genome shotgun (WGS) entry which is preliminary data.</text>
</comment>
<dbReference type="AlphaFoldDB" id="A0A7W4K6X2"/>
<gene>
    <name evidence="7" type="primary">zwf</name>
    <name evidence="11" type="ORF">HLH28_07735</name>
</gene>
<feature type="binding site" evidence="7">
    <location>
        <position position="360"/>
    </location>
    <ligand>
        <name>substrate</name>
    </ligand>
</feature>
<keyword evidence="6 7" id="KW-0119">Carbohydrate metabolism</keyword>
<dbReference type="GO" id="GO:0006006">
    <property type="term" value="P:glucose metabolic process"/>
    <property type="evidence" value="ECO:0007669"/>
    <property type="project" value="UniProtKB-KW"/>
</dbReference>
<dbReference type="RefSeq" id="WP_182957079.1">
    <property type="nucleotide sequence ID" value="NZ_JABEQM010000005.1"/>
</dbReference>
<dbReference type="Gene3D" id="3.30.360.10">
    <property type="entry name" value="Dihydrodipicolinate Reductase, domain 2"/>
    <property type="match status" value="1"/>
</dbReference>
<comment type="similarity">
    <text evidence="2 7">Belongs to the glucose-6-phosphate dehydrogenase family.</text>
</comment>
<evidence type="ECO:0000256" key="5">
    <source>
        <dbReference type="ARBA" id="ARBA00023002"/>
    </source>
</evidence>
<name>A0A7W4K6X2_9PROT</name>
<feature type="region of interest" description="Disordered" evidence="8">
    <location>
        <begin position="1"/>
        <end position="22"/>
    </location>
</feature>
<dbReference type="EC" id="1.1.1.49" evidence="7"/>
<feature type="binding site" evidence="7">
    <location>
        <position position="206"/>
    </location>
    <ligand>
        <name>substrate</name>
    </ligand>
</feature>
<evidence type="ECO:0000256" key="2">
    <source>
        <dbReference type="ARBA" id="ARBA00009975"/>
    </source>
</evidence>
<dbReference type="PANTHER" id="PTHR23429">
    <property type="entry name" value="GLUCOSE-6-PHOSPHATE 1-DEHYDROGENASE G6PD"/>
    <property type="match status" value="1"/>
</dbReference>
<keyword evidence="3 7" id="KW-0313">Glucose metabolism</keyword>
<dbReference type="Gene3D" id="3.40.50.720">
    <property type="entry name" value="NAD(P)-binding Rossmann-like Domain"/>
    <property type="match status" value="1"/>
</dbReference>
<feature type="domain" description="Glucose-6-phosphate dehydrogenase NAD-binding" evidence="9">
    <location>
        <begin position="30"/>
        <end position="211"/>
    </location>
</feature>
<dbReference type="HAMAP" id="MF_00966">
    <property type="entry name" value="G6PD"/>
    <property type="match status" value="1"/>
</dbReference>
<evidence type="ECO:0000256" key="3">
    <source>
        <dbReference type="ARBA" id="ARBA00022526"/>
    </source>
</evidence>
<evidence type="ECO:0000313" key="11">
    <source>
        <dbReference type="EMBL" id="MBB2201471.1"/>
    </source>
</evidence>
<keyword evidence="4 7" id="KW-0521">NADP</keyword>
<evidence type="ECO:0000256" key="4">
    <source>
        <dbReference type="ARBA" id="ARBA00022857"/>
    </source>
</evidence>
<dbReference type="Proteomes" id="UP000578030">
    <property type="component" value="Unassembled WGS sequence"/>
</dbReference>
<dbReference type="InterPro" id="IPR022675">
    <property type="entry name" value="G6P_DH_C"/>
</dbReference>
<dbReference type="Pfam" id="PF02781">
    <property type="entry name" value="G6PD_C"/>
    <property type="match status" value="1"/>
</dbReference>
<evidence type="ECO:0000259" key="9">
    <source>
        <dbReference type="Pfam" id="PF00479"/>
    </source>
</evidence>
<keyword evidence="5 7" id="KW-0560">Oxidoreductase</keyword>
<dbReference type="UniPathway" id="UPA00115">
    <property type="reaction ID" value="UER00408"/>
</dbReference>